<dbReference type="Proteomes" id="UP000702544">
    <property type="component" value="Unassembled WGS sequence"/>
</dbReference>
<dbReference type="Pfam" id="PF04984">
    <property type="entry name" value="Phage_sheath_1"/>
    <property type="match status" value="1"/>
</dbReference>
<evidence type="ECO:0000259" key="2">
    <source>
        <dbReference type="Pfam" id="PF04984"/>
    </source>
</evidence>
<comment type="similarity">
    <text evidence="1">Belongs to the myoviridae tail sheath protein family.</text>
</comment>
<feature type="domain" description="Tail sheath protein subtilisin-like" evidence="2">
    <location>
        <begin position="232"/>
        <end position="391"/>
    </location>
</feature>
<protein>
    <submittedName>
        <fullName evidence="4">Phage tail sheath family protein</fullName>
    </submittedName>
</protein>
<dbReference type="AlphaFoldDB" id="A0AAE4Z8N6"/>
<evidence type="ECO:0000259" key="3">
    <source>
        <dbReference type="Pfam" id="PF17482"/>
    </source>
</evidence>
<gene>
    <name evidence="4" type="ORF">GWO12_12230</name>
</gene>
<evidence type="ECO:0000313" key="5">
    <source>
        <dbReference type="Proteomes" id="UP000702544"/>
    </source>
</evidence>
<proteinExistence type="inferred from homology"/>
<dbReference type="InterPro" id="IPR035089">
    <property type="entry name" value="Phage_sheath_subtilisin"/>
</dbReference>
<sequence length="563" mass="61741">MPVGPTYPGVYIEEIPSQARTIAGVSTSITAFVGAAERGASNTPIRIKNFSDFETEFGGLSRHSMLGYAVQQFFTNGGSDAVIVRVHNRAKAATLDLPALGNPLALEASSPGSWGDQLEALVDHDTRDPTDDKSFNLIIREYSGNEVKSEERYDNVSVDPDSPRHVTGVLETRGALLRVREGEPLPLERPSEGGPIDMYGDGDDGGQIGHDEIAHPDLEASRKGLYALEDADPFNLLCIAPPARGVDTDPRTWAAAHAYCVKRRAILIVDPPATWLDAATAEAGANNLSALGLDDSPNAALYFPRVRMADPENDGRLETFTPAGAVAGLIARTDAQHGVWKAPAGIEASLRGVRELTCNLTDEENARLNAFGVNCLREVHQGIVPWGARTLAGADRLASQWKYLSVRRLALFIEESVHRGTRWGVFESNDESLWSQIRLNVGRFMHSLFRQGAFQGASPEQAYYVKCDGRTTSRADFERGFVNIEVGVAPLRPAEFVTIRITHELMAPGKSHVFVLRVWPEPPQMEGAPAEFRGVLEHVPSRERRHFRELEELARIIPNYLEP</sequence>
<feature type="domain" description="Tail sheath protein C-terminal" evidence="3">
    <location>
        <begin position="399"/>
        <end position="502"/>
    </location>
</feature>
<organism evidence="4 5">
    <name type="scientific">Candidatus Kutchimonas denitrificans</name>
    <dbReference type="NCBI Taxonomy" id="3056748"/>
    <lineage>
        <taxon>Bacteria</taxon>
        <taxon>Pseudomonadati</taxon>
        <taxon>Gemmatimonadota</taxon>
        <taxon>Gemmatimonadia</taxon>
        <taxon>Candidatus Palauibacterales</taxon>
        <taxon>Candidatus Palauibacteraceae</taxon>
        <taxon>Candidatus Kutchimonas</taxon>
    </lineage>
</organism>
<evidence type="ECO:0000256" key="1">
    <source>
        <dbReference type="ARBA" id="ARBA00008005"/>
    </source>
</evidence>
<dbReference type="InterPro" id="IPR052042">
    <property type="entry name" value="Tail_sheath_structural"/>
</dbReference>
<reference evidence="4 5" key="1">
    <citation type="submission" date="2020-01" db="EMBL/GenBank/DDBJ databases">
        <title>Genomes assembled from Gulf of Kutch pelagic sediment metagenomes.</title>
        <authorList>
            <person name="Chandrashekar M."/>
            <person name="Mahajan M.S."/>
            <person name="Dave K.J."/>
            <person name="Vatsa P."/>
            <person name="Nathani N.M."/>
        </authorList>
    </citation>
    <scope>NUCLEOTIDE SEQUENCE [LARGE SCALE GENOMIC DNA]</scope>
    <source>
        <strain evidence="4">KS3-K002</strain>
    </source>
</reference>
<dbReference type="Pfam" id="PF17482">
    <property type="entry name" value="Phage_sheath_1C"/>
    <property type="match status" value="1"/>
</dbReference>
<name>A0AAE4Z8N6_9BACT</name>
<dbReference type="InterPro" id="IPR020287">
    <property type="entry name" value="Tail_sheath_C"/>
</dbReference>
<dbReference type="Gene3D" id="3.40.50.11780">
    <property type="match status" value="2"/>
</dbReference>
<comment type="caution">
    <text evidence="4">The sequence shown here is derived from an EMBL/GenBank/DDBJ whole genome shotgun (WGS) entry which is preliminary data.</text>
</comment>
<evidence type="ECO:0000313" key="4">
    <source>
        <dbReference type="EMBL" id="NIR75860.1"/>
    </source>
</evidence>
<dbReference type="EMBL" id="JAACAK010000096">
    <property type="protein sequence ID" value="NIR75860.1"/>
    <property type="molecule type" value="Genomic_DNA"/>
</dbReference>
<dbReference type="PANTHER" id="PTHR35861">
    <property type="match status" value="1"/>
</dbReference>
<accession>A0AAE4Z8N6</accession>
<dbReference type="PANTHER" id="PTHR35861:SF1">
    <property type="entry name" value="PHAGE TAIL SHEATH PROTEIN"/>
    <property type="match status" value="1"/>
</dbReference>